<protein>
    <submittedName>
        <fullName evidence="2">Uncharacterized protein</fullName>
    </submittedName>
</protein>
<proteinExistence type="predicted"/>
<evidence type="ECO:0000313" key="3">
    <source>
        <dbReference type="Proteomes" id="UP000218231"/>
    </source>
</evidence>
<keyword evidence="3" id="KW-1185">Reference proteome</keyword>
<gene>
    <name evidence="2" type="ORF">WR25_00426</name>
</gene>
<feature type="compositionally biased region" description="Basic and acidic residues" evidence="1">
    <location>
        <begin position="178"/>
        <end position="193"/>
    </location>
</feature>
<evidence type="ECO:0000313" key="2">
    <source>
        <dbReference type="EMBL" id="PAV65955.1"/>
    </source>
</evidence>
<name>A0A2A2JW77_9BILA</name>
<feature type="region of interest" description="Disordered" evidence="1">
    <location>
        <begin position="169"/>
        <end position="204"/>
    </location>
</feature>
<organism evidence="2 3">
    <name type="scientific">Diploscapter pachys</name>
    <dbReference type="NCBI Taxonomy" id="2018661"/>
    <lineage>
        <taxon>Eukaryota</taxon>
        <taxon>Metazoa</taxon>
        <taxon>Ecdysozoa</taxon>
        <taxon>Nematoda</taxon>
        <taxon>Chromadorea</taxon>
        <taxon>Rhabditida</taxon>
        <taxon>Rhabditina</taxon>
        <taxon>Rhabditomorpha</taxon>
        <taxon>Rhabditoidea</taxon>
        <taxon>Rhabditidae</taxon>
        <taxon>Diploscapter</taxon>
    </lineage>
</organism>
<accession>A0A2A2JW77</accession>
<evidence type="ECO:0000256" key="1">
    <source>
        <dbReference type="SAM" id="MobiDB-lite"/>
    </source>
</evidence>
<dbReference type="EMBL" id="LIAE01010179">
    <property type="protein sequence ID" value="PAV65955.1"/>
    <property type="molecule type" value="Genomic_DNA"/>
</dbReference>
<sequence length="204" mass="23397">MNIVLYAPQEIPKTLTARVAISRLGEHLQAFLNANNISNWTPDEDYVLRDDKLADVLVTLGTAKGMTIAQMKYQARRVRRLAKAGGAIMKLNHAYSMVANCLGYRDFKTSFKCRSVDHYVDNLWLTGMLLRDGLLASERPESWPSSRITDELRARMRFNKIRSNIINPIKKRGRKARSQKEQEFLESKRHEISRGGSAPFETRE</sequence>
<reference evidence="2 3" key="1">
    <citation type="journal article" date="2017" name="Curr. Biol.">
        <title>Genome architecture and evolution of a unichromosomal asexual nematode.</title>
        <authorList>
            <person name="Fradin H."/>
            <person name="Zegar C."/>
            <person name="Gutwein M."/>
            <person name="Lucas J."/>
            <person name="Kovtun M."/>
            <person name="Corcoran D."/>
            <person name="Baugh L.R."/>
            <person name="Kiontke K."/>
            <person name="Gunsalus K."/>
            <person name="Fitch D.H."/>
            <person name="Piano F."/>
        </authorList>
    </citation>
    <scope>NUCLEOTIDE SEQUENCE [LARGE SCALE GENOMIC DNA]</scope>
    <source>
        <strain evidence="2">PF1309</strain>
    </source>
</reference>
<dbReference type="Proteomes" id="UP000218231">
    <property type="component" value="Unassembled WGS sequence"/>
</dbReference>
<dbReference type="AlphaFoldDB" id="A0A2A2JW77"/>
<comment type="caution">
    <text evidence="2">The sequence shown here is derived from an EMBL/GenBank/DDBJ whole genome shotgun (WGS) entry which is preliminary data.</text>
</comment>